<reference evidence="3" key="1">
    <citation type="submission" date="2018-12" db="EMBL/GenBank/DDBJ databases">
        <title>Tengunoibacter tsumagoiensis gen. nov., sp. nov., Dictyobacter kobayashii sp. nov., D. alpinus sp. nov., and D. joshuensis sp. nov. and description of Dictyobacteraceae fam. nov. within the order Ktedonobacterales isolated from Tengu-no-mugimeshi.</title>
        <authorList>
            <person name="Wang C.M."/>
            <person name="Zheng Y."/>
            <person name="Sakai Y."/>
            <person name="Toyoda A."/>
            <person name="Minakuchi Y."/>
            <person name="Abe K."/>
            <person name="Yokota A."/>
            <person name="Yabe S."/>
        </authorList>
    </citation>
    <scope>NUCLEOTIDE SEQUENCE [LARGE SCALE GENOMIC DNA]</scope>
    <source>
        <strain evidence="3">S-27</strain>
    </source>
</reference>
<name>A0A401ZGY2_9CHLR</name>
<evidence type="ECO:0000313" key="2">
    <source>
        <dbReference type="EMBL" id="GCE06145.1"/>
    </source>
</evidence>
<dbReference type="EMBL" id="BIFQ01000001">
    <property type="protein sequence ID" value="GCE06145.1"/>
    <property type="molecule type" value="Genomic_DNA"/>
</dbReference>
<keyword evidence="3" id="KW-1185">Reference proteome</keyword>
<protein>
    <submittedName>
        <fullName evidence="2">Uncharacterized protein</fullName>
    </submittedName>
</protein>
<feature type="compositionally biased region" description="Basic and acidic residues" evidence="1">
    <location>
        <begin position="252"/>
        <end position="269"/>
    </location>
</feature>
<organism evidence="2 3">
    <name type="scientific">Dictyobacter aurantiacus</name>
    <dbReference type="NCBI Taxonomy" id="1936993"/>
    <lineage>
        <taxon>Bacteria</taxon>
        <taxon>Bacillati</taxon>
        <taxon>Chloroflexota</taxon>
        <taxon>Ktedonobacteria</taxon>
        <taxon>Ktedonobacterales</taxon>
        <taxon>Dictyobacteraceae</taxon>
        <taxon>Dictyobacter</taxon>
    </lineage>
</organism>
<gene>
    <name evidence="2" type="ORF">KDAU_34740</name>
</gene>
<feature type="region of interest" description="Disordered" evidence="1">
    <location>
        <begin position="99"/>
        <end position="121"/>
    </location>
</feature>
<dbReference type="RefSeq" id="WP_126597114.1">
    <property type="nucleotide sequence ID" value="NZ_BIFQ01000001.1"/>
</dbReference>
<sequence>MDRRPHTPPIEVTTNPQERIDMLRDQEHYDAHGLFPGYSEHYQTYPDGQHGPKGKSATEATHSSAAWLEHVDQPDQGIDPRRLNHTHNDLLPFLYRPQASGVETTPPTRSQEMSRRGKGHQKRIDITTTLPTAAHLDATRLYNRNFQGAGGMERMLQEAPDEARLFQEYNAIRYRGADWQKTAFKTLQEQQGGSSAPSINIENMQPTPEHLEATRLYDRNFRGSKGGGMERMLQEAPDEARLFQEYNAMRQRGTDEQKARLKALREQQRGGRKNRS</sequence>
<evidence type="ECO:0000256" key="1">
    <source>
        <dbReference type="SAM" id="MobiDB-lite"/>
    </source>
</evidence>
<feature type="region of interest" description="Disordered" evidence="1">
    <location>
        <begin position="249"/>
        <end position="276"/>
    </location>
</feature>
<comment type="caution">
    <text evidence="2">The sequence shown here is derived from an EMBL/GenBank/DDBJ whole genome shotgun (WGS) entry which is preliminary data.</text>
</comment>
<dbReference type="AlphaFoldDB" id="A0A401ZGY2"/>
<proteinExistence type="predicted"/>
<dbReference type="Proteomes" id="UP000287224">
    <property type="component" value="Unassembled WGS sequence"/>
</dbReference>
<evidence type="ECO:0000313" key="3">
    <source>
        <dbReference type="Proteomes" id="UP000287224"/>
    </source>
</evidence>
<feature type="compositionally biased region" description="Polar residues" evidence="1">
    <location>
        <begin position="101"/>
        <end position="111"/>
    </location>
</feature>
<accession>A0A401ZGY2</accession>